<keyword evidence="1" id="KW-0812">Transmembrane</keyword>
<dbReference type="Proteomes" id="UP000291981">
    <property type="component" value="Unassembled WGS sequence"/>
</dbReference>
<accession>A0A4Q8QB85</accession>
<feature type="transmembrane region" description="Helical" evidence="1">
    <location>
        <begin position="180"/>
        <end position="197"/>
    </location>
</feature>
<feature type="transmembrane region" description="Helical" evidence="1">
    <location>
        <begin position="79"/>
        <end position="97"/>
    </location>
</feature>
<name>A0A4Q8QB85_9FLAO</name>
<feature type="transmembrane region" description="Helical" evidence="1">
    <location>
        <begin position="27"/>
        <end position="43"/>
    </location>
</feature>
<feature type="transmembrane region" description="Helical" evidence="1">
    <location>
        <begin position="49"/>
        <end position="67"/>
    </location>
</feature>
<protein>
    <recommendedName>
        <fullName evidence="4">O-antigen ligase domain-containing protein</fullName>
    </recommendedName>
</protein>
<dbReference type="EMBL" id="SGIU01000002">
    <property type="protein sequence ID" value="TAI47541.1"/>
    <property type="molecule type" value="Genomic_DNA"/>
</dbReference>
<evidence type="ECO:0000313" key="2">
    <source>
        <dbReference type="EMBL" id="TAI47541.1"/>
    </source>
</evidence>
<feature type="transmembrane region" description="Helical" evidence="1">
    <location>
        <begin position="233"/>
        <end position="251"/>
    </location>
</feature>
<keyword evidence="1" id="KW-0472">Membrane</keyword>
<reference evidence="2 3" key="1">
    <citation type="submission" date="2019-02" db="EMBL/GenBank/DDBJ databases">
        <title>Draft genome sequence of Muricauda sp. 176CP4-71.</title>
        <authorList>
            <person name="Park J.-S."/>
        </authorList>
    </citation>
    <scope>NUCLEOTIDE SEQUENCE [LARGE SCALE GENOMIC DNA]</scope>
    <source>
        <strain evidence="2 3">176CP4-71</strain>
    </source>
</reference>
<feature type="transmembrane region" description="Helical" evidence="1">
    <location>
        <begin position="209"/>
        <end position="227"/>
    </location>
</feature>
<sequence>MAISNLRDLLIWLLAILIIRNYNKREINWYVFAVFCSIALYMLRPFMLATVWLAVIFFEIGPFIKNLITKINVKRIASFLVFVLALGIVVFFASPTIGKKIRSYQYNATYLVTKGYEERAKQRRADGVIDASNMPKAIFMSHVRYVLTPMPHAIVERMFSSELSTEYGITSEALRLYTQLVYYFILIWLLFNLRTVYRSLRILVFEQKAFLLWLLAFLPIYSIAHFGGSHQRLKLPFQLLLLILFIYSRHFKKMREI</sequence>
<evidence type="ECO:0000256" key="1">
    <source>
        <dbReference type="SAM" id="Phobius"/>
    </source>
</evidence>
<keyword evidence="1" id="KW-1133">Transmembrane helix</keyword>
<comment type="caution">
    <text evidence="2">The sequence shown here is derived from an EMBL/GenBank/DDBJ whole genome shotgun (WGS) entry which is preliminary data.</text>
</comment>
<evidence type="ECO:0000313" key="3">
    <source>
        <dbReference type="Proteomes" id="UP000291981"/>
    </source>
</evidence>
<keyword evidence="3" id="KW-1185">Reference proteome</keyword>
<proteinExistence type="predicted"/>
<evidence type="ECO:0008006" key="4">
    <source>
        <dbReference type="Google" id="ProtNLM"/>
    </source>
</evidence>
<organism evidence="2 3">
    <name type="scientific">Flagellimonas allohymeniacidonis</name>
    <dbReference type="NCBI Taxonomy" id="2517819"/>
    <lineage>
        <taxon>Bacteria</taxon>
        <taxon>Pseudomonadati</taxon>
        <taxon>Bacteroidota</taxon>
        <taxon>Flavobacteriia</taxon>
        <taxon>Flavobacteriales</taxon>
        <taxon>Flavobacteriaceae</taxon>
        <taxon>Flagellimonas</taxon>
    </lineage>
</organism>
<dbReference type="RefSeq" id="WP_130614440.1">
    <property type="nucleotide sequence ID" value="NZ_SGIU01000002.1"/>
</dbReference>
<dbReference type="AlphaFoldDB" id="A0A4Q8QB85"/>
<gene>
    <name evidence="2" type="ORF">EW142_12800</name>
</gene>